<feature type="non-terminal residue" evidence="1">
    <location>
        <position position="49"/>
    </location>
</feature>
<accession>A0ABD6B5M1</accession>
<dbReference type="Proteomes" id="UP001597111">
    <property type="component" value="Unassembled WGS sequence"/>
</dbReference>
<proteinExistence type="predicted"/>
<evidence type="ECO:0000313" key="1">
    <source>
        <dbReference type="EMBL" id="MFD1525766.1"/>
    </source>
</evidence>
<sequence>MVHSTWDDWFVREEIEATDPGDGVVGWYLGCNGFVLKGSEGTTLFVDPY</sequence>
<dbReference type="EMBL" id="JBHUDH010000046">
    <property type="protein sequence ID" value="MFD1525766.1"/>
    <property type="molecule type" value="Genomic_DNA"/>
</dbReference>
<name>A0ABD6B5M1_9EURY</name>
<reference evidence="1 2" key="1">
    <citation type="journal article" date="2019" name="Int. J. Syst. Evol. Microbiol.">
        <title>The Global Catalogue of Microorganisms (GCM) 10K type strain sequencing project: providing services to taxonomists for standard genome sequencing and annotation.</title>
        <authorList>
            <consortium name="The Broad Institute Genomics Platform"/>
            <consortium name="The Broad Institute Genome Sequencing Center for Infectious Disease"/>
            <person name="Wu L."/>
            <person name="Ma J."/>
        </authorList>
    </citation>
    <scope>NUCLEOTIDE SEQUENCE [LARGE SCALE GENOMIC DNA]</scope>
    <source>
        <strain evidence="1 2">CGMCC 1.12285</strain>
    </source>
</reference>
<gene>
    <name evidence="1" type="ORF">ACFR9S_05520</name>
</gene>
<dbReference type="AlphaFoldDB" id="A0ABD6B5M1"/>
<keyword evidence="2" id="KW-1185">Reference proteome</keyword>
<evidence type="ECO:0000313" key="2">
    <source>
        <dbReference type="Proteomes" id="UP001597111"/>
    </source>
</evidence>
<organism evidence="1 2">
    <name type="scientific">Halolamina salina</name>
    <dbReference type="NCBI Taxonomy" id="1220023"/>
    <lineage>
        <taxon>Archaea</taxon>
        <taxon>Methanobacteriati</taxon>
        <taxon>Methanobacteriota</taxon>
        <taxon>Stenosarchaea group</taxon>
        <taxon>Halobacteria</taxon>
        <taxon>Halobacteriales</taxon>
        <taxon>Haloferacaceae</taxon>
    </lineage>
</organism>
<protein>
    <submittedName>
        <fullName evidence="1">MBL fold metallo-hydrolase</fullName>
    </submittedName>
</protein>
<comment type="caution">
    <text evidence="1">The sequence shown here is derived from an EMBL/GenBank/DDBJ whole genome shotgun (WGS) entry which is preliminary data.</text>
</comment>